<organism evidence="2 3">
    <name type="scientific">Candidatus Spechtbacteria bacterium RIFCSPLOWO2_01_FULL_43_12</name>
    <dbReference type="NCBI Taxonomy" id="1802162"/>
    <lineage>
        <taxon>Bacteria</taxon>
        <taxon>Candidatus Spechtiibacteriota</taxon>
    </lineage>
</organism>
<dbReference type="Proteomes" id="UP000178835">
    <property type="component" value="Unassembled WGS sequence"/>
</dbReference>
<keyword evidence="1" id="KW-0812">Transmembrane</keyword>
<dbReference type="AlphaFoldDB" id="A0A1G2HF10"/>
<dbReference type="EMBL" id="MHOH01000011">
    <property type="protein sequence ID" value="OGZ60841.1"/>
    <property type="molecule type" value="Genomic_DNA"/>
</dbReference>
<reference evidence="2 3" key="1">
    <citation type="journal article" date="2016" name="Nat. Commun.">
        <title>Thousands of microbial genomes shed light on interconnected biogeochemical processes in an aquifer system.</title>
        <authorList>
            <person name="Anantharaman K."/>
            <person name="Brown C.T."/>
            <person name="Hug L.A."/>
            <person name="Sharon I."/>
            <person name="Castelle C.J."/>
            <person name="Probst A.J."/>
            <person name="Thomas B.C."/>
            <person name="Singh A."/>
            <person name="Wilkins M.J."/>
            <person name="Karaoz U."/>
            <person name="Brodie E.L."/>
            <person name="Williams K.H."/>
            <person name="Hubbard S.S."/>
            <person name="Banfield J.F."/>
        </authorList>
    </citation>
    <scope>NUCLEOTIDE SEQUENCE [LARGE SCALE GENOMIC DNA]</scope>
</reference>
<proteinExistence type="predicted"/>
<evidence type="ECO:0000313" key="2">
    <source>
        <dbReference type="EMBL" id="OGZ60841.1"/>
    </source>
</evidence>
<keyword evidence="1" id="KW-0472">Membrane</keyword>
<feature type="transmembrane region" description="Helical" evidence="1">
    <location>
        <begin position="43"/>
        <end position="69"/>
    </location>
</feature>
<evidence type="ECO:0000313" key="3">
    <source>
        <dbReference type="Proteomes" id="UP000178835"/>
    </source>
</evidence>
<name>A0A1G2HF10_9BACT</name>
<gene>
    <name evidence="2" type="ORF">A2919_02200</name>
</gene>
<comment type="caution">
    <text evidence="2">The sequence shown here is derived from an EMBL/GenBank/DDBJ whole genome shotgun (WGS) entry which is preliminary data.</text>
</comment>
<evidence type="ECO:0000256" key="1">
    <source>
        <dbReference type="SAM" id="Phobius"/>
    </source>
</evidence>
<feature type="transmembrane region" description="Helical" evidence="1">
    <location>
        <begin position="12"/>
        <end position="31"/>
    </location>
</feature>
<protein>
    <submittedName>
        <fullName evidence="2">Uncharacterized protein</fullName>
    </submittedName>
</protein>
<keyword evidence="1" id="KW-1133">Transmembrane helix</keyword>
<sequence>MDALFASMEMFAKSISVLLIVVGALLVMAGGGAEERRKKGLRLIAGAVALYLVVGAGLPFVFGMFGGAIGL</sequence>
<accession>A0A1G2HF10</accession>